<reference evidence="2" key="1">
    <citation type="journal article" date="2019" name="Int. J. Syst. Evol. Microbiol.">
        <title>The Global Catalogue of Microorganisms (GCM) 10K type strain sequencing project: providing services to taxonomists for standard genome sequencing and annotation.</title>
        <authorList>
            <consortium name="The Broad Institute Genomics Platform"/>
            <consortium name="The Broad Institute Genome Sequencing Center for Infectious Disease"/>
            <person name="Wu L."/>
            <person name="Ma J."/>
        </authorList>
    </citation>
    <scope>NUCLEOTIDE SEQUENCE [LARGE SCALE GENOMIC DNA]</scope>
    <source>
        <strain evidence="2">TISTR 1827</strain>
    </source>
</reference>
<sequence length="97" mass="10996">MGVRHAREYSDILKDLTEAVSTITRSFTFFDMEQEEWEALGSSERKEVMEALADDVFYGLGEEPSIAVGDGLVTYHPKLHIIEVTQGDNVHRVVRLI</sequence>
<name>A0ABW5R2G4_9BACL</name>
<comment type="caution">
    <text evidence="1">The sequence shown here is derived from an EMBL/GenBank/DDBJ whole genome shotgun (WGS) entry which is preliminary data.</text>
</comment>
<dbReference type="Proteomes" id="UP001597493">
    <property type="component" value="Unassembled WGS sequence"/>
</dbReference>
<evidence type="ECO:0000313" key="2">
    <source>
        <dbReference type="Proteomes" id="UP001597493"/>
    </source>
</evidence>
<protein>
    <submittedName>
        <fullName evidence="1">Uncharacterized protein</fullName>
    </submittedName>
</protein>
<evidence type="ECO:0000313" key="1">
    <source>
        <dbReference type="EMBL" id="MFD2662672.1"/>
    </source>
</evidence>
<dbReference type="EMBL" id="JBHUMY010000031">
    <property type="protein sequence ID" value="MFD2662672.1"/>
    <property type="molecule type" value="Genomic_DNA"/>
</dbReference>
<proteinExistence type="predicted"/>
<organism evidence="1 2">
    <name type="scientific">Paenibacillus thailandensis</name>
    <dbReference type="NCBI Taxonomy" id="393250"/>
    <lineage>
        <taxon>Bacteria</taxon>
        <taxon>Bacillati</taxon>
        <taxon>Bacillota</taxon>
        <taxon>Bacilli</taxon>
        <taxon>Bacillales</taxon>
        <taxon>Paenibacillaceae</taxon>
        <taxon>Paenibacillus</taxon>
    </lineage>
</organism>
<accession>A0ABW5R2G4</accession>
<gene>
    <name evidence="1" type="ORF">ACFSW5_20650</name>
</gene>
<keyword evidence="2" id="KW-1185">Reference proteome</keyword>
<dbReference type="RefSeq" id="WP_379277325.1">
    <property type="nucleotide sequence ID" value="NZ_JBHUGT010000043.1"/>
</dbReference>